<dbReference type="HOGENOM" id="CLU_866201_0_0_1"/>
<dbReference type="EMBL" id="LT671821">
    <property type="protein sequence ID" value="SHO75892.1"/>
    <property type="molecule type" value="Genomic_DNA"/>
</dbReference>
<dbReference type="VEuPathDB" id="FungiDB:MSYG_0226"/>
<protein>
    <submittedName>
        <fullName evidence="2">Uncharacterized protein</fullName>
    </submittedName>
</protein>
<feature type="region of interest" description="Disordered" evidence="1">
    <location>
        <begin position="89"/>
        <end position="136"/>
    </location>
</feature>
<evidence type="ECO:0000313" key="2">
    <source>
        <dbReference type="EMBL" id="SHO75892.1"/>
    </source>
</evidence>
<accession>M5E6F7</accession>
<evidence type="ECO:0000256" key="1">
    <source>
        <dbReference type="SAM" id="MobiDB-lite"/>
    </source>
</evidence>
<reference evidence="3" key="1">
    <citation type="journal article" date="2017" name="Nucleic Acids Res.">
        <title>Proteogenomics produces comprehensive and highly accurate protein-coding gene annotation in a complete genome assembly of Malassezia sympodialis.</title>
        <authorList>
            <person name="Zhu Y."/>
            <person name="Engstroem P.G."/>
            <person name="Tellgren-Roth C."/>
            <person name="Baudo C.D."/>
            <person name="Kennell J.C."/>
            <person name="Sun S."/>
            <person name="Billmyre R.B."/>
            <person name="Schroeder M.S."/>
            <person name="Andersson A."/>
            <person name="Holm T."/>
            <person name="Sigurgeirsson B."/>
            <person name="Wu G."/>
            <person name="Sankaranarayanan S.R."/>
            <person name="Siddharthan R."/>
            <person name="Sanyal K."/>
            <person name="Lundeberg J."/>
            <person name="Nystedt B."/>
            <person name="Boekhout T."/>
            <person name="Dawson T.L. Jr."/>
            <person name="Heitman J."/>
            <person name="Scheynius A."/>
            <person name="Lehtioe J."/>
        </authorList>
    </citation>
    <scope>NUCLEOTIDE SEQUENCE [LARGE SCALE GENOMIC DNA]</scope>
    <source>
        <strain evidence="3">ATCC 42132</strain>
    </source>
</reference>
<name>M5E6F7_MALS4</name>
<dbReference type="RefSeq" id="XP_018739624.1">
    <property type="nucleotide sequence ID" value="XM_018886119.1"/>
</dbReference>
<feature type="compositionally biased region" description="Acidic residues" evidence="1">
    <location>
        <begin position="259"/>
        <end position="276"/>
    </location>
</feature>
<sequence length="321" mass="34689">MADEPISAAAAIIAVNDDERQIQFTETEVDAFARKVEDKVTDLVGGLSNWWSGVQSQSMSALQMAKDHIDQSGGVVNAARSEITKWDAQLQSHSDRARELSRSTAEPLSDGSPFELSSEKEEEAQASSMSLKETPVSVSPERGSIWQLLESHAWNSFRQLAAHSQVERIQSQLTSLAQHGTDSNTGLHSTLKDADSLARKYIHSGESKLQTVSKDFQALVHDIMQKSSTKKDVIEPSSTGAPILPAETTGTESLHVVGGDDDDDFVWDDDNSDDDTLAVTDNAHSDLLSTGTVPASTSGPKQLPAPTASARVPIDFDSDWE</sequence>
<evidence type="ECO:0000313" key="3">
    <source>
        <dbReference type="Proteomes" id="UP000186303"/>
    </source>
</evidence>
<keyword evidence="3" id="KW-1185">Reference proteome</keyword>
<dbReference type="OrthoDB" id="73788at2759"/>
<gene>
    <name evidence="2" type="ORF">MSYG_0226</name>
</gene>
<feature type="compositionally biased region" description="Polar residues" evidence="1">
    <location>
        <begin position="287"/>
        <end position="300"/>
    </location>
</feature>
<dbReference type="Proteomes" id="UP000186303">
    <property type="component" value="Chromosome 1"/>
</dbReference>
<feature type="region of interest" description="Disordered" evidence="1">
    <location>
        <begin position="229"/>
        <end position="321"/>
    </location>
</feature>
<proteinExistence type="predicted"/>
<dbReference type="OMA" id="EEDFAWD"/>
<dbReference type="AlphaFoldDB" id="M5E6F7"/>
<organism evidence="2 3">
    <name type="scientific">Malassezia sympodialis (strain ATCC 42132)</name>
    <name type="common">Atopic eczema-associated yeast</name>
    <dbReference type="NCBI Taxonomy" id="1230383"/>
    <lineage>
        <taxon>Eukaryota</taxon>
        <taxon>Fungi</taxon>
        <taxon>Dikarya</taxon>
        <taxon>Basidiomycota</taxon>
        <taxon>Ustilaginomycotina</taxon>
        <taxon>Malasseziomycetes</taxon>
        <taxon>Malasseziales</taxon>
        <taxon>Malasseziaceae</taxon>
        <taxon>Malassezia</taxon>
    </lineage>
</organism>
<dbReference type="KEGG" id="msym:MSY001_1015"/>